<dbReference type="EMBL" id="JBAFSM010000019">
    <property type="protein sequence ID" value="MEG3437729.1"/>
    <property type="molecule type" value="Genomic_DNA"/>
</dbReference>
<name>A0AAW9QY04_9CHRO</name>
<keyword evidence="3" id="KW-1185">Reference proteome</keyword>
<dbReference type="RefSeq" id="WP_332865211.1">
    <property type="nucleotide sequence ID" value="NZ_JBAFSM010000019.1"/>
</dbReference>
<dbReference type="Proteomes" id="UP001328733">
    <property type="component" value="Unassembled WGS sequence"/>
</dbReference>
<dbReference type="Pfam" id="PF13182">
    <property type="entry name" value="DUF4007"/>
    <property type="match status" value="1"/>
</dbReference>
<evidence type="ECO:0000259" key="1">
    <source>
        <dbReference type="Pfam" id="PF13182"/>
    </source>
</evidence>
<comment type="caution">
    <text evidence="2">The sequence shown here is derived from an EMBL/GenBank/DDBJ whole genome shotgun (WGS) entry which is preliminary data.</text>
</comment>
<evidence type="ECO:0000313" key="3">
    <source>
        <dbReference type="Proteomes" id="UP001328733"/>
    </source>
</evidence>
<gene>
    <name evidence="2" type="ORF">V0288_11420</name>
</gene>
<organism evidence="2 3">
    <name type="scientific">Pannus brasiliensis CCIBt3594</name>
    <dbReference type="NCBI Taxonomy" id="1427578"/>
    <lineage>
        <taxon>Bacteria</taxon>
        <taxon>Bacillati</taxon>
        <taxon>Cyanobacteriota</taxon>
        <taxon>Cyanophyceae</taxon>
        <taxon>Oscillatoriophycideae</taxon>
        <taxon>Chroococcales</taxon>
        <taxon>Microcystaceae</taxon>
        <taxon>Pannus</taxon>
    </lineage>
</organism>
<reference evidence="2 3" key="1">
    <citation type="submission" date="2024-01" db="EMBL/GenBank/DDBJ databases">
        <title>Genomic insights into the taxonomy and metabolism of the cyanobacterium Pannus brasiliensis CCIBt3594.</title>
        <authorList>
            <person name="Machado M."/>
            <person name="Botero N.B."/>
            <person name="Andreote A.P.D."/>
            <person name="Feitosa A.M.T."/>
            <person name="Popin R."/>
            <person name="Sivonen K."/>
            <person name="Fiore M.F."/>
        </authorList>
    </citation>
    <scope>NUCLEOTIDE SEQUENCE [LARGE SCALE GENOMIC DNA]</scope>
    <source>
        <strain evidence="2 3">CCIBt3594</strain>
    </source>
</reference>
<proteinExistence type="predicted"/>
<evidence type="ECO:0000313" key="2">
    <source>
        <dbReference type="EMBL" id="MEG3437729.1"/>
    </source>
</evidence>
<dbReference type="AlphaFoldDB" id="A0AAW9QY04"/>
<protein>
    <submittedName>
        <fullName evidence="2">DUF4007 family protein</fullName>
    </submittedName>
</protein>
<accession>A0AAW9QY04</accession>
<feature type="domain" description="DUF4007" evidence="1">
    <location>
        <begin position="19"/>
        <end position="300"/>
    </location>
</feature>
<sequence length="304" mass="34579">MSLSLNPLLTYLNKVNPVFARHETFHPRFGWLKKGFDAALENPKIFLREDAPVILGVGKNMVKSIRYWCHAFKILDNDRPTRFGEQLLEDEGWDCFLEDPASLWLLHWNLLKPTCEAATWYFTFNLFRAVEFADDELFRGLRDYRDANGKTVVDDSLKKDLNCLLKMYVEPRNSNSFVEDSLDCPFTELGLVRTAGDSKRYTFRVGAKSNLPAEILVATCLEYAGRVSPGATTIAVSRLLYDEGSPGMAFKVSESAICDAIEELSGRWQALTLSDSAGLIQFSFQEEPEKLANEILNGYYRVRK</sequence>
<dbReference type="InterPro" id="IPR025248">
    <property type="entry name" value="DUF4007"/>
</dbReference>